<proteinExistence type="predicted"/>
<feature type="region of interest" description="Disordered" evidence="2">
    <location>
        <begin position="355"/>
        <end position="374"/>
    </location>
</feature>
<feature type="region of interest" description="Disordered" evidence="2">
    <location>
        <begin position="379"/>
        <end position="398"/>
    </location>
</feature>
<dbReference type="SUPFAM" id="SSF51430">
    <property type="entry name" value="NAD(P)-linked oxidoreductase"/>
    <property type="match status" value="1"/>
</dbReference>
<evidence type="ECO:0000256" key="2">
    <source>
        <dbReference type="SAM" id="MobiDB-lite"/>
    </source>
</evidence>
<feature type="compositionally biased region" description="Polar residues" evidence="2">
    <location>
        <begin position="356"/>
        <end position="365"/>
    </location>
</feature>
<accession>A0A8H4W9J9</accession>
<dbReference type="Proteomes" id="UP000566819">
    <property type="component" value="Unassembled WGS sequence"/>
</dbReference>
<feature type="region of interest" description="Disordered" evidence="2">
    <location>
        <begin position="443"/>
        <end position="501"/>
    </location>
</feature>
<evidence type="ECO:0000259" key="3">
    <source>
        <dbReference type="Pfam" id="PF00248"/>
    </source>
</evidence>
<evidence type="ECO:0000256" key="1">
    <source>
        <dbReference type="ARBA" id="ARBA00023002"/>
    </source>
</evidence>
<dbReference type="AlphaFoldDB" id="A0A8H4W9J9"/>
<dbReference type="PANTHER" id="PTHR43364">
    <property type="entry name" value="NADH-SPECIFIC METHYLGLYOXAL REDUCTASE-RELATED"/>
    <property type="match status" value="1"/>
</dbReference>
<sequence length="501" mass="56218">MSQSKKPVSLILGAGNFNNDPAKVIKQREILEVARKHNITVLDTSRHYEHGESETFLGNENLAAEFEIITKAEMGLVPGGSSKEGILKGWEESAAALKTEKVPVYLLHVPDDKTPIAETMEGIQALYLAGKFDQFGLSNFSPEQTEECYNHMKSKGYILPTIYQSIYGPIARLNESTLFPLLRRLNITIQAYSPLASGFLSKTPAEILDGKGHFNPSTILGKILQEKYGKPVFLDYLEKSSSLDIASLPLLKLISNFHKAETLRRLCEAQLPREFLKFAPTPAATMSDDFVSAINTLRLQDQQSRVSLSSRDGYDDDSQLSRAETRYGTSKYEYKETRTYQESTTYYDGEDVTYKHSASSQSSRSYGDGGSYQKQESYYEYSGSESGSSQRRESAYQEYATRQDAPPYYNHDAEPARECKVNASGELYLGGIEVAGYDEHVPRDKHVSSEEYMYEEETEREDNGGYDEEEDGGYGGHDDGGYDEYYYGGYGNDDGGYDDDY</sequence>
<protein>
    <recommendedName>
        <fullName evidence="3">NADP-dependent oxidoreductase domain-containing protein</fullName>
    </recommendedName>
</protein>
<gene>
    <name evidence="4" type="ORF">G7Y89_g1415</name>
</gene>
<feature type="domain" description="NADP-dependent oxidoreductase" evidence="3">
    <location>
        <begin position="10"/>
        <end position="206"/>
    </location>
</feature>
<keyword evidence="5" id="KW-1185">Reference proteome</keyword>
<feature type="compositionally biased region" description="Low complexity" evidence="2">
    <location>
        <begin position="379"/>
        <end position="389"/>
    </location>
</feature>
<feature type="compositionally biased region" description="Acidic residues" evidence="2">
    <location>
        <begin position="452"/>
        <end position="472"/>
    </location>
</feature>
<dbReference type="EMBL" id="JAAMPI010000054">
    <property type="protein sequence ID" value="KAF4636675.1"/>
    <property type="molecule type" value="Genomic_DNA"/>
</dbReference>
<dbReference type="GO" id="GO:0016491">
    <property type="term" value="F:oxidoreductase activity"/>
    <property type="evidence" value="ECO:0007669"/>
    <property type="project" value="UniProtKB-KW"/>
</dbReference>
<evidence type="ECO:0000313" key="5">
    <source>
        <dbReference type="Proteomes" id="UP000566819"/>
    </source>
</evidence>
<organism evidence="4 5">
    <name type="scientific">Cudoniella acicularis</name>
    <dbReference type="NCBI Taxonomy" id="354080"/>
    <lineage>
        <taxon>Eukaryota</taxon>
        <taxon>Fungi</taxon>
        <taxon>Dikarya</taxon>
        <taxon>Ascomycota</taxon>
        <taxon>Pezizomycotina</taxon>
        <taxon>Leotiomycetes</taxon>
        <taxon>Helotiales</taxon>
        <taxon>Tricladiaceae</taxon>
        <taxon>Cudoniella</taxon>
    </lineage>
</organism>
<dbReference type="OrthoDB" id="48988at2759"/>
<dbReference type="PANTHER" id="PTHR43364:SF4">
    <property type="entry name" value="NAD(P)-LINKED OXIDOREDUCTASE SUPERFAMILY PROTEIN"/>
    <property type="match status" value="1"/>
</dbReference>
<evidence type="ECO:0000313" key="4">
    <source>
        <dbReference type="EMBL" id="KAF4636675.1"/>
    </source>
</evidence>
<dbReference type="InterPro" id="IPR036812">
    <property type="entry name" value="NAD(P)_OxRdtase_dom_sf"/>
</dbReference>
<comment type="caution">
    <text evidence="4">The sequence shown here is derived from an EMBL/GenBank/DDBJ whole genome shotgun (WGS) entry which is preliminary data.</text>
</comment>
<dbReference type="Pfam" id="PF00248">
    <property type="entry name" value="Aldo_ket_red"/>
    <property type="match status" value="1"/>
</dbReference>
<dbReference type="InterPro" id="IPR050523">
    <property type="entry name" value="AKR_Detox_Biosynth"/>
</dbReference>
<dbReference type="Gene3D" id="3.20.20.100">
    <property type="entry name" value="NADP-dependent oxidoreductase domain"/>
    <property type="match status" value="1"/>
</dbReference>
<name>A0A8H4W9J9_9HELO</name>
<dbReference type="InterPro" id="IPR023210">
    <property type="entry name" value="NADP_OxRdtase_dom"/>
</dbReference>
<keyword evidence="1" id="KW-0560">Oxidoreductase</keyword>
<reference evidence="4 5" key="1">
    <citation type="submission" date="2020-03" db="EMBL/GenBank/DDBJ databases">
        <title>Draft Genome Sequence of Cudoniella acicularis.</title>
        <authorList>
            <person name="Buettner E."/>
            <person name="Kellner H."/>
        </authorList>
    </citation>
    <scope>NUCLEOTIDE SEQUENCE [LARGE SCALE GENOMIC DNA]</scope>
    <source>
        <strain evidence="4 5">DSM 108380</strain>
    </source>
</reference>